<dbReference type="AlphaFoldDB" id="I0IHL0"/>
<dbReference type="EMBL" id="AP012338">
    <property type="protein sequence ID" value="BAM04748.1"/>
    <property type="molecule type" value="Genomic_DNA"/>
</dbReference>
<dbReference type="Pfam" id="PF01850">
    <property type="entry name" value="PIN"/>
    <property type="match status" value="1"/>
</dbReference>
<keyword evidence="3" id="KW-1185">Reference proteome</keyword>
<evidence type="ECO:0000259" key="1">
    <source>
        <dbReference type="Pfam" id="PF01850"/>
    </source>
</evidence>
<evidence type="ECO:0000313" key="3">
    <source>
        <dbReference type="Proteomes" id="UP000007881"/>
    </source>
</evidence>
<dbReference type="KEGG" id="phm:PSMK_25890"/>
<dbReference type="STRING" id="1142394.PSMK_25890"/>
<dbReference type="RefSeq" id="WP_014437961.1">
    <property type="nucleotide sequence ID" value="NC_017080.1"/>
</dbReference>
<dbReference type="HOGENOM" id="CLU_129890_0_1_0"/>
<protein>
    <recommendedName>
        <fullName evidence="1">PIN domain-containing protein</fullName>
    </recommendedName>
</protein>
<organism evidence="2 3">
    <name type="scientific">Phycisphaera mikurensis (strain NBRC 102666 / KCTC 22515 / FYK2301M01)</name>
    <dbReference type="NCBI Taxonomy" id="1142394"/>
    <lineage>
        <taxon>Bacteria</taxon>
        <taxon>Pseudomonadati</taxon>
        <taxon>Planctomycetota</taxon>
        <taxon>Phycisphaerae</taxon>
        <taxon>Phycisphaerales</taxon>
        <taxon>Phycisphaeraceae</taxon>
        <taxon>Phycisphaera</taxon>
    </lineage>
</organism>
<dbReference type="Proteomes" id="UP000007881">
    <property type="component" value="Chromosome"/>
</dbReference>
<dbReference type="PANTHER" id="PTHR36173:SF2">
    <property type="entry name" value="RIBONUCLEASE VAPC16"/>
    <property type="match status" value="1"/>
</dbReference>
<dbReference type="SUPFAM" id="SSF88723">
    <property type="entry name" value="PIN domain-like"/>
    <property type="match status" value="1"/>
</dbReference>
<dbReference type="CDD" id="cd09872">
    <property type="entry name" value="PIN_Sll0205-like"/>
    <property type="match status" value="1"/>
</dbReference>
<gene>
    <name evidence="2" type="ordered locus">PSMK_25890</name>
</gene>
<evidence type="ECO:0000313" key="2">
    <source>
        <dbReference type="EMBL" id="BAM04748.1"/>
    </source>
</evidence>
<dbReference type="InterPro" id="IPR052919">
    <property type="entry name" value="TA_system_RNase"/>
</dbReference>
<dbReference type="Gene3D" id="3.40.50.1010">
    <property type="entry name" value="5'-nuclease"/>
    <property type="match status" value="1"/>
</dbReference>
<proteinExistence type="predicted"/>
<name>I0IHL0_PHYMF</name>
<dbReference type="PANTHER" id="PTHR36173">
    <property type="entry name" value="RIBONUCLEASE VAPC16-RELATED"/>
    <property type="match status" value="1"/>
</dbReference>
<dbReference type="InterPro" id="IPR002716">
    <property type="entry name" value="PIN_dom"/>
</dbReference>
<reference evidence="2 3" key="1">
    <citation type="submission" date="2012-02" db="EMBL/GenBank/DDBJ databases">
        <title>Complete genome sequence of Phycisphaera mikurensis NBRC 102666.</title>
        <authorList>
            <person name="Ankai A."/>
            <person name="Hosoyama A."/>
            <person name="Terui Y."/>
            <person name="Sekine M."/>
            <person name="Fukai R."/>
            <person name="Kato Y."/>
            <person name="Nakamura S."/>
            <person name="Yamada-Narita S."/>
            <person name="Kawakoshi A."/>
            <person name="Fukunaga Y."/>
            <person name="Yamazaki S."/>
            <person name="Fujita N."/>
        </authorList>
    </citation>
    <scope>NUCLEOTIDE SEQUENCE [LARGE SCALE GENOMIC DNA]</scope>
    <source>
        <strain evidence="3">NBRC 102666 / KCTC 22515 / FYK2301M01</strain>
    </source>
</reference>
<dbReference type="OrthoDB" id="9798990at2"/>
<accession>I0IHL0</accession>
<sequence length="137" mass="15632">MSFGLHPEGYLLDTHVLLRWQFESARLPERVRELLRREDPRIIVSVCSLWEIRIKERLGKLKLPARFIDVLRSDAIQRLNISTEHALTAGAFDPLHGDPFDRMLVAQAQLENLTLVAADGKLAAYGVPILDAKPKRR</sequence>
<dbReference type="InterPro" id="IPR029060">
    <property type="entry name" value="PIN-like_dom_sf"/>
</dbReference>
<dbReference type="InterPro" id="IPR041705">
    <property type="entry name" value="PIN_Sll0205"/>
</dbReference>
<feature type="domain" description="PIN" evidence="1">
    <location>
        <begin position="10"/>
        <end position="125"/>
    </location>
</feature>
<dbReference type="eggNOG" id="COG3744">
    <property type="taxonomic scope" value="Bacteria"/>
</dbReference>